<dbReference type="InterPro" id="IPR010926">
    <property type="entry name" value="Myosin_TH1"/>
</dbReference>
<name>A0A3P7QI69_CYLGO</name>
<protein>
    <recommendedName>
        <fullName evidence="1">TH1 domain-containing protein</fullName>
    </recommendedName>
</protein>
<dbReference type="Proteomes" id="UP000271889">
    <property type="component" value="Unassembled WGS sequence"/>
</dbReference>
<dbReference type="EMBL" id="UYRV01119436">
    <property type="protein sequence ID" value="VDN31702.1"/>
    <property type="molecule type" value="Genomic_DNA"/>
</dbReference>
<evidence type="ECO:0000313" key="3">
    <source>
        <dbReference type="Proteomes" id="UP000271889"/>
    </source>
</evidence>
<gene>
    <name evidence="2" type="ORF">CGOC_LOCUS11895</name>
</gene>
<keyword evidence="3" id="KW-1185">Reference proteome</keyword>
<dbReference type="Pfam" id="PF06017">
    <property type="entry name" value="Myosin_TH1"/>
    <property type="match status" value="1"/>
</dbReference>
<reference evidence="2 3" key="1">
    <citation type="submission" date="2018-11" db="EMBL/GenBank/DDBJ databases">
        <authorList>
            <consortium name="Pathogen Informatics"/>
        </authorList>
    </citation>
    <scope>NUCLEOTIDE SEQUENCE [LARGE SCALE GENOMIC DNA]</scope>
</reference>
<feature type="domain" description="TH1" evidence="1">
    <location>
        <begin position="19"/>
        <end position="65"/>
    </location>
</feature>
<dbReference type="GO" id="GO:0016459">
    <property type="term" value="C:myosin complex"/>
    <property type="evidence" value="ECO:0007669"/>
    <property type="project" value="InterPro"/>
</dbReference>
<organism evidence="2 3">
    <name type="scientific">Cylicostephanus goldi</name>
    <name type="common">Nematode worm</name>
    <dbReference type="NCBI Taxonomy" id="71465"/>
    <lineage>
        <taxon>Eukaryota</taxon>
        <taxon>Metazoa</taxon>
        <taxon>Ecdysozoa</taxon>
        <taxon>Nematoda</taxon>
        <taxon>Chromadorea</taxon>
        <taxon>Rhabditida</taxon>
        <taxon>Rhabditina</taxon>
        <taxon>Rhabditomorpha</taxon>
        <taxon>Strongyloidea</taxon>
        <taxon>Strongylidae</taxon>
        <taxon>Cylicostephanus</taxon>
    </lineage>
</organism>
<dbReference type="AlphaFoldDB" id="A0A3P7QI69"/>
<feature type="non-terminal residue" evidence="2">
    <location>
        <position position="134"/>
    </location>
</feature>
<sequence length="134" mass="15650">MSIVEEEQACDLLFGKKERRRFTLNRNFVGDYIGLEHHPALQSLVGKRERVDFAHTVNKYDRRFKDDFMVIHVRESYSSLLETPFKTEFLTALSKHFKERTRGGTLQLEFATTHTIILKKSKFGGGTRQITFHA</sequence>
<accession>A0A3P7QI69</accession>
<evidence type="ECO:0000259" key="1">
    <source>
        <dbReference type="Pfam" id="PF06017"/>
    </source>
</evidence>
<dbReference type="GO" id="GO:0003774">
    <property type="term" value="F:cytoskeletal motor activity"/>
    <property type="evidence" value="ECO:0007669"/>
    <property type="project" value="InterPro"/>
</dbReference>
<dbReference type="OrthoDB" id="5862613at2759"/>
<evidence type="ECO:0000313" key="2">
    <source>
        <dbReference type="EMBL" id="VDN31702.1"/>
    </source>
</evidence>
<proteinExistence type="predicted"/>